<dbReference type="AlphaFoldDB" id="A0AAV9ZRI6"/>
<proteinExistence type="predicted"/>
<gene>
    <name evidence="1" type="ORF">R3P38DRAFT_2471187</name>
</gene>
<protein>
    <submittedName>
        <fullName evidence="1">Uncharacterized protein</fullName>
    </submittedName>
</protein>
<evidence type="ECO:0000313" key="1">
    <source>
        <dbReference type="EMBL" id="KAK6988958.1"/>
    </source>
</evidence>
<organism evidence="1 2">
    <name type="scientific">Favolaschia claudopus</name>
    <dbReference type="NCBI Taxonomy" id="2862362"/>
    <lineage>
        <taxon>Eukaryota</taxon>
        <taxon>Fungi</taxon>
        <taxon>Dikarya</taxon>
        <taxon>Basidiomycota</taxon>
        <taxon>Agaricomycotina</taxon>
        <taxon>Agaricomycetes</taxon>
        <taxon>Agaricomycetidae</taxon>
        <taxon>Agaricales</taxon>
        <taxon>Marasmiineae</taxon>
        <taxon>Mycenaceae</taxon>
        <taxon>Favolaschia</taxon>
    </lineage>
</organism>
<evidence type="ECO:0000313" key="2">
    <source>
        <dbReference type="Proteomes" id="UP001362999"/>
    </source>
</evidence>
<accession>A0AAV9ZRI6</accession>
<dbReference type="EMBL" id="JAWWNJ010000118">
    <property type="protein sequence ID" value="KAK6988958.1"/>
    <property type="molecule type" value="Genomic_DNA"/>
</dbReference>
<name>A0AAV9ZRI6_9AGAR</name>
<feature type="non-terminal residue" evidence="1">
    <location>
        <position position="1"/>
    </location>
</feature>
<reference evidence="1 2" key="1">
    <citation type="journal article" date="2024" name="J Genomics">
        <title>Draft genome sequencing and assembly of Favolaschia claudopus CIRM-BRFM 2984 isolated from oak limbs.</title>
        <authorList>
            <person name="Navarro D."/>
            <person name="Drula E."/>
            <person name="Chaduli D."/>
            <person name="Cazenave R."/>
            <person name="Ahrendt S."/>
            <person name="Wang J."/>
            <person name="Lipzen A."/>
            <person name="Daum C."/>
            <person name="Barry K."/>
            <person name="Grigoriev I.V."/>
            <person name="Favel A."/>
            <person name="Rosso M.N."/>
            <person name="Martin F."/>
        </authorList>
    </citation>
    <scope>NUCLEOTIDE SEQUENCE [LARGE SCALE GENOMIC DNA]</scope>
    <source>
        <strain evidence="1 2">CIRM-BRFM 2984</strain>
    </source>
</reference>
<comment type="caution">
    <text evidence="1">The sequence shown here is derived from an EMBL/GenBank/DDBJ whole genome shotgun (WGS) entry which is preliminary data.</text>
</comment>
<keyword evidence="2" id="KW-1185">Reference proteome</keyword>
<sequence length="149" mass="16751">LKRNINELKPYTTQKVRNAMLSLSSSQPHPDLEGAFAVIERGGRKSKAWLKDKRIGSKFALAAMYQPASLIPLELWKSAPSTTNGNEQAHRNINRDGVNLTILGGIMRGMQYDARAMEALQLHSAQGIYVRDQTATHFRRLQRSLNRHG</sequence>
<feature type="non-terminal residue" evidence="1">
    <location>
        <position position="149"/>
    </location>
</feature>
<dbReference type="Proteomes" id="UP001362999">
    <property type="component" value="Unassembled WGS sequence"/>
</dbReference>